<protein>
    <submittedName>
        <fullName evidence="1">Uncharacterized protein</fullName>
    </submittedName>
</protein>
<dbReference type="OrthoDB" id="5208229at2759"/>
<evidence type="ECO:0000313" key="2">
    <source>
        <dbReference type="Proteomes" id="UP000034680"/>
    </source>
</evidence>
<proteinExistence type="predicted"/>
<evidence type="ECO:0000313" key="1">
    <source>
        <dbReference type="EMBL" id="KKY29808.1"/>
    </source>
</evidence>
<name>A0A0G2H3F9_9PEZI</name>
<organism evidence="1 2">
    <name type="scientific">Diaporthe ampelina</name>
    <dbReference type="NCBI Taxonomy" id="1214573"/>
    <lineage>
        <taxon>Eukaryota</taxon>
        <taxon>Fungi</taxon>
        <taxon>Dikarya</taxon>
        <taxon>Ascomycota</taxon>
        <taxon>Pezizomycotina</taxon>
        <taxon>Sordariomycetes</taxon>
        <taxon>Sordariomycetidae</taxon>
        <taxon>Diaporthales</taxon>
        <taxon>Diaporthaceae</taxon>
        <taxon>Diaporthe</taxon>
    </lineage>
</organism>
<dbReference type="EMBL" id="LCUC01000608">
    <property type="protein sequence ID" value="KKY29808.1"/>
    <property type="molecule type" value="Genomic_DNA"/>
</dbReference>
<comment type="caution">
    <text evidence="1">The sequence shown here is derived from an EMBL/GenBank/DDBJ whole genome shotgun (WGS) entry which is preliminary data.</text>
</comment>
<accession>A0A0G2H3F9</accession>
<dbReference type="Proteomes" id="UP000034680">
    <property type="component" value="Unassembled WGS sequence"/>
</dbReference>
<gene>
    <name evidence="1" type="ORF">UCDDA912_g10277</name>
</gene>
<dbReference type="Gene3D" id="3.10.450.50">
    <property type="match status" value="1"/>
</dbReference>
<reference evidence="1 2" key="1">
    <citation type="submission" date="2015-05" db="EMBL/GenBank/DDBJ databases">
        <title>Distinctive expansion of gene families associated with plant cell wall degradation and secondary metabolism in the genomes of grapevine trunk pathogens.</title>
        <authorList>
            <person name="Lawrence D.P."/>
            <person name="Travadon R."/>
            <person name="Rolshausen P.E."/>
            <person name="Baumgartner K."/>
        </authorList>
    </citation>
    <scope>NUCLEOTIDE SEQUENCE [LARGE SCALE GENOMIC DNA]</scope>
    <source>
        <strain evidence="1">DA912</strain>
    </source>
</reference>
<reference evidence="1 2" key="2">
    <citation type="submission" date="2015-05" db="EMBL/GenBank/DDBJ databases">
        <authorList>
            <person name="Morales-Cruz A."/>
            <person name="Amrine K.C."/>
            <person name="Cantu D."/>
        </authorList>
    </citation>
    <scope>NUCLEOTIDE SEQUENCE [LARGE SCALE GENOMIC DNA]</scope>
    <source>
        <strain evidence="1">DA912</strain>
    </source>
</reference>
<dbReference type="AlphaFoldDB" id="A0A0G2H3F9"/>
<sequence>MSSTYTVTDFLLDRANIHDTVTKLAWYYDSHSEAGLRDEVFVPEVHVDYSKILGGEPFTIAGPAHLIIELAQPGSSARADTSTILGQYGASMGQPTLEAVRLPELQAKGFNQWTISSQAVTPAWVLGNKGVLEGNHAGGS</sequence>
<keyword evidence="2" id="KW-1185">Reference proteome</keyword>